<reference evidence="1" key="1">
    <citation type="submission" date="2022-04" db="EMBL/GenBank/DDBJ databases">
        <title>Genome of the entomopathogenic fungus Entomophthora muscae.</title>
        <authorList>
            <person name="Elya C."/>
            <person name="Lovett B.R."/>
            <person name="Lee E."/>
            <person name="Macias A.M."/>
            <person name="Hajek A.E."/>
            <person name="De Bivort B.L."/>
            <person name="Kasson M.T."/>
            <person name="De Fine Licht H.H."/>
            <person name="Stajich J.E."/>
        </authorList>
    </citation>
    <scope>NUCLEOTIDE SEQUENCE</scope>
    <source>
        <strain evidence="1">Berkeley</strain>
    </source>
</reference>
<gene>
    <name evidence="1" type="ORF">DSO57_1024005</name>
</gene>
<accession>A0ACC2T2U7</accession>
<organism evidence="1 2">
    <name type="scientific">Entomophthora muscae</name>
    <dbReference type="NCBI Taxonomy" id="34485"/>
    <lineage>
        <taxon>Eukaryota</taxon>
        <taxon>Fungi</taxon>
        <taxon>Fungi incertae sedis</taxon>
        <taxon>Zoopagomycota</taxon>
        <taxon>Entomophthoromycotina</taxon>
        <taxon>Entomophthoromycetes</taxon>
        <taxon>Entomophthorales</taxon>
        <taxon>Entomophthoraceae</taxon>
        <taxon>Entomophthora</taxon>
    </lineage>
</organism>
<proteinExistence type="predicted"/>
<sequence length="174" mass="20035">MSLISNTSVILRLQLKVESTNGTNNSIALKSTASYIRWNNRDKGYNSEAIPPKQTNRLSIRFASNEDPKLLTLPPRKIMEIEITFLANCCIDTNKNLKCETCISLPVHKIRTVTQSQNRVASEEKRDDYGICRNRPVRSSPFSFFGFQRKKIFFLRNPVPVECVPALWAWQDKR</sequence>
<name>A0ACC2T2U7_9FUNG</name>
<evidence type="ECO:0000313" key="2">
    <source>
        <dbReference type="Proteomes" id="UP001165960"/>
    </source>
</evidence>
<dbReference type="Proteomes" id="UP001165960">
    <property type="component" value="Unassembled WGS sequence"/>
</dbReference>
<dbReference type="EMBL" id="QTSX02003678">
    <property type="protein sequence ID" value="KAJ9068902.1"/>
    <property type="molecule type" value="Genomic_DNA"/>
</dbReference>
<keyword evidence="2" id="KW-1185">Reference proteome</keyword>
<comment type="caution">
    <text evidence="1">The sequence shown here is derived from an EMBL/GenBank/DDBJ whole genome shotgun (WGS) entry which is preliminary data.</text>
</comment>
<evidence type="ECO:0000313" key="1">
    <source>
        <dbReference type="EMBL" id="KAJ9068902.1"/>
    </source>
</evidence>
<protein>
    <submittedName>
        <fullName evidence="1">Uncharacterized protein</fullName>
    </submittedName>
</protein>